<feature type="chain" id="PRO_5012246549" evidence="2">
    <location>
        <begin position="21"/>
        <end position="461"/>
    </location>
</feature>
<proteinExistence type="predicted"/>
<name>A0A2A4JW44_HELVI</name>
<feature type="compositionally biased region" description="Polar residues" evidence="1">
    <location>
        <begin position="422"/>
        <end position="431"/>
    </location>
</feature>
<sequence length="461" mass="53520">MMRKTLYLMFVIGVVKYTNSQFLSIGNSRKPSKTTCDPSVKSSLVEHFFNMIFTEFHNTPPVCVCVQMCPEQPTYCYPNGCLRRTEKNKKVDVPLPVTRISENTKPIFFIDEKNDFMNDFLTKNYIDDSVPISAPVPAPPENTVIANMRPDPFKDRYKILFKYKKMPKVELKYNLGEQVKNMKSDMLKSEHVDVSKTRWPMNKIDRRLGGQRTMHSEPQVQKGTTNPRYFMNIFPDKDVTSYPPKYFKRELPNNTHNEDERVDIKAIYVVGKTESENGAFSLEKLIDSLIESSFDNNATTPETEIEYKPVVNQTVVKIEEQNQTAIKEDSPKRAMKNETTNIISMNLTNENVDKNKYSDDFIMLNNSHNVSEMIATLSKRIDKQNNTSLEMMRRITGDFEFDTLNTTSERPIEGTLLTKSEPPTVQYTSAPTEYETRTTRTTRKIRQRQRIVRRLQHSKNN</sequence>
<feature type="region of interest" description="Disordered" evidence="1">
    <location>
        <begin position="422"/>
        <end position="442"/>
    </location>
</feature>
<accession>A0A2A4JW44</accession>
<comment type="caution">
    <text evidence="3">The sequence shown here is derived from an EMBL/GenBank/DDBJ whole genome shotgun (WGS) entry which is preliminary data.</text>
</comment>
<gene>
    <name evidence="3" type="ORF">B5V51_9951</name>
</gene>
<evidence type="ECO:0000313" key="3">
    <source>
        <dbReference type="EMBL" id="PCG76257.1"/>
    </source>
</evidence>
<dbReference type="EMBL" id="NWSH01000459">
    <property type="protein sequence ID" value="PCG76257.1"/>
    <property type="molecule type" value="Genomic_DNA"/>
</dbReference>
<evidence type="ECO:0000256" key="2">
    <source>
        <dbReference type="SAM" id="SignalP"/>
    </source>
</evidence>
<protein>
    <submittedName>
        <fullName evidence="3">Uncharacterized protein</fullName>
    </submittedName>
</protein>
<organism evidence="3">
    <name type="scientific">Heliothis virescens</name>
    <name type="common">Tobacco budworm moth</name>
    <dbReference type="NCBI Taxonomy" id="7102"/>
    <lineage>
        <taxon>Eukaryota</taxon>
        <taxon>Metazoa</taxon>
        <taxon>Ecdysozoa</taxon>
        <taxon>Arthropoda</taxon>
        <taxon>Hexapoda</taxon>
        <taxon>Insecta</taxon>
        <taxon>Pterygota</taxon>
        <taxon>Neoptera</taxon>
        <taxon>Endopterygota</taxon>
        <taxon>Lepidoptera</taxon>
        <taxon>Glossata</taxon>
        <taxon>Ditrysia</taxon>
        <taxon>Noctuoidea</taxon>
        <taxon>Noctuidae</taxon>
        <taxon>Heliothinae</taxon>
        <taxon>Heliothis</taxon>
    </lineage>
</organism>
<reference evidence="3" key="1">
    <citation type="submission" date="2017-09" db="EMBL/GenBank/DDBJ databases">
        <title>Contemporary evolution of a Lepidopteran species, Heliothis virescens, in response to modern agricultural practices.</title>
        <authorList>
            <person name="Fritz M.L."/>
            <person name="Deyonke A.M."/>
            <person name="Papanicolaou A."/>
            <person name="Micinski S."/>
            <person name="Westbrook J."/>
            <person name="Gould F."/>
        </authorList>
    </citation>
    <scope>NUCLEOTIDE SEQUENCE [LARGE SCALE GENOMIC DNA]</scope>
    <source>
        <strain evidence="3">HvINT-</strain>
        <tissue evidence="3">Whole body</tissue>
    </source>
</reference>
<dbReference type="AlphaFoldDB" id="A0A2A4JW44"/>
<keyword evidence="2" id="KW-0732">Signal</keyword>
<feature type="signal peptide" evidence="2">
    <location>
        <begin position="1"/>
        <end position="20"/>
    </location>
</feature>
<evidence type="ECO:0000256" key="1">
    <source>
        <dbReference type="SAM" id="MobiDB-lite"/>
    </source>
</evidence>